<proteinExistence type="predicted"/>
<organism evidence="1 2">
    <name type="scientific">Venturia nashicola</name>
    <dbReference type="NCBI Taxonomy" id="86259"/>
    <lineage>
        <taxon>Eukaryota</taxon>
        <taxon>Fungi</taxon>
        <taxon>Dikarya</taxon>
        <taxon>Ascomycota</taxon>
        <taxon>Pezizomycotina</taxon>
        <taxon>Dothideomycetes</taxon>
        <taxon>Pleosporomycetidae</taxon>
        <taxon>Venturiales</taxon>
        <taxon>Venturiaceae</taxon>
        <taxon>Venturia</taxon>
    </lineage>
</organism>
<accession>A0A4Z1PJP7</accession>
<gene>
    <name evidence="1" type="ORF">E6O75_ATG03699</name>
</gene>
<reference evidence="1 2" key="1">
    <citation type="submission" date="2019-04" db="EMBL/GenBank/DDBJ databases">
        <title>High contiguity whole genome sequence and gene annotation resource for two Venturia nashicola isolates.</title>
        <authorList>
            <person name="Prokchorchik M."/>
            <person name="Won K."/>
            <person name="Lee Y."/>
            <person name="Choi E.D."/>
            <person name="Segonzac C."/>
            <person name="Sohn K.H."/>
        </authorList>
    </citation>
    <scope>NUCLEOTIDE SEQUENCE [LARGE SCALE GENOMIC DNA]</scope>
    <source>
        <strain evidence="1 2">PRI2</strain>
    </source>
</reference>
<keyword evidence="2" id="KW-1185">Reference proteome</keyword>
<dbReference type="Proteomes" id="UP000298493">
    <property type="component" value="Unassembled WGS sequence"/>
</dbReference>
<protein>
    <submittedName>
        <fullName evidence="1">Uncharacterized protein</fullName>
    </submittedName>
</protein>
<dbReference type="AlphaFoldDB" id="A0A4Z1PJP7"/>
<dbReference type="EMBL" id="SNSC02000003">
    <property type="protein sequence ID" value="TID25836.1"/>
    <property type="molecule type" value="Genomic_DNA"/>
</dbReference>
<evidence type="ECO:0000313" key="1">
    <source>
        <dbReference type="EMBL" id="TID25836.1"/>
    </source>
</evidence>
<comment type="caution">
    <text evidence="1">The sequence shown here is derived from an EMBL/GenBank/DDBJ whole genome shotgun (WGS) entry which is preliminary data.</text>
</comment>
<sequence length="159" mass="17790">MLNERVMVPRLAQNSAFLNQSVLAITFKTDGRRITKQTAMRELEMHRKQIGDIVQYYLSGLGTLEFQGGNQETRLIKDELDKIHLALTTASHVRNGLAELERLGDEPIAKVEFPGGLGPTAIDTRSDYKAWLSTDTRTHANALHIQGKHAIVKSDMAHE</sequence>
<name>A0A4Z1PJP7_9PEZI</name>
<evidence type="ECO:0000313" key="2">
    <source>
        <dbReference type="Proteomes" id="UP000298493"/>
    </source>
</evidence>